<dbReference type="AlphaFoldDB" id="A0A5M9NWX5"/>
<dbReference type="Proteomes" id="UP000322521">
    <property type="component" value="Unassembled WGS sequence"/>
</dbReference>
<gene>
    <name evidence="1" type="ORF">F4W18_13130</name>
</gene>
<keyword evidence="2" id="KW-1185">Reference proteome</keyword>
<evidence type="ECO:0000313" key="1">
    <source>
        <dbReference type="EMBL" id="KAA8675564.1"/>
    </source>
</evidence>
<reference evidence="1 2" key="1">
    <citation type="submission" date="2019-09" db="EMBL/GenBank/DDBJ databases">
        <title>Draft genome sequence of various Type strains from the CCUG.</title>
        <authorList>
            <person name="Pineiro-Iglesias B."/>
            <person name="Tunovic T."/>
            <person name="Unosson C."/>
            <person name="Inganas E."/>
            <person name="Ohlen M."/>
            <person name="Cardew S."/>
            <person name="Jensie-Markopoulos S."/>
            <person name="Salva-Serra F."/>
            <person name="Jaen-Luchoro D."/>
            <person name="Karlsson R."/>
            <person name="Svensson-Stadler L."/>
            <person name="Chun J."/>
            <person name="Moore E."/>
        </authorList>
    </citation>
    <scope>NUCLEOTIDE SEQUENCE [LARGE SCALE GENOMIC DNA]</scope>
    <source>
        <strain evidence="1 2">CCUG 56969T</strain>
    </source>
</reference>
<name>A0A5M9NWX5_9VIBR</name>
<sequence length="224" mass="25408">MSNKKTGNENDTHAGELSLKHLRPVSFDSDTAADAHTILHKVSLTDHETNKFDAECCKKVADKLKRLYESRGLIDGDLTEHHKEMVNFSPEVELQRYLSGQPNQNQLPSENGHSDHQHLVQIPHYSLETPDERILAIVAEGKYLENKMKELGAKGGGINTMKRSIKCLMPDWVLKHFDVITPTHYKALHVHNYTVSRDEAEAFLEACSKVRMGFFCIAEKPSFK</sequence>
<dbReference type="RefSeq" id="WP_086715020.1">
    <property type="nucleotide sequence ID" value="NZ_AP025494.1"/>
</dbReference>
<evidence type="ECO:0000313" key="2">
    <source>
        <dbReference type="Proteomes" id="UP000322521"/>
    </source>
</evidence>
<dbReference type="EMBL" id="VXJS01000007">
    <property type="protein sequence ID" value="KAA8675564.1"/>
    <property type="molecule type" value="Genomic_DNA"/>
</dbReference>
<protein>
    <submittedName>
        <fullName evidence="1">Uncharacterized protein</fullName>
    </submittedName>
</protein>
<organism evidence="1 2">
    <name type="scientific">Vibrio gigantis</name>
    <dbReference type="NCBI Taxonomy" id="296199"/>
    <lineage>
        <taxon>Bacteria</taxon>
        <taxon>Pseudomonadati</taxon>
        <taxon>Pseudomonadota</taxon>
        <taxon>Gammaproteobacteria</taxon>
        <taxon>Vibrionales</taxon>
        <taxon>Vibrionaceae</taxon>
        <taxon>Vibrio</taxon>
    </lineage>
</organism>
<proteinExistence type="predicted"/>
<accession>A0A5M9NWX5</accession>
<comment type="caution">
    <text evidence="1">The sequence shown here is derived from an EMBL/GenBank/DDBJ whole genome shotgun (WGS) entry which is preliminary data.</text>
</comment>